<evidence type="ECO:0000256" key="12">
    <source>
        <dbReference type="ARBA" id="ARBA00048138"/>
    </source>
</evidence>
<dbReference type="Proteomes" id="UP000033731">
    <property type="component" value="Unassembled WGS sequence"/>
</dbReference>
<evidence type="ECO:0000256" key="1">
    <source>
        <dbReference type="ARBA" id="ARBA00001946"/>
    </source>
</evidence>
<dbReference type="InterPro" id="IPR023214">
    <property type="entry name" value="HAD_sf"/>
</dbReference>
<keyword evidence="9" id="KW-0460">Magnesium</keyword>
<evidence type="ECO:0000256" key="8">
    <source>
        <dbReference type="ARBA" id="ARBA00022801"/>
    </source>
</evidence>
<evidence type="ECO:0000256" key="7">
    <source>
        <dbReference type="ARBA" id="ARBA00022723"/>
    </source>
</evidence>
<dbReference type="GO" id="GO:0005737">
    <property type="term" value="C:cytoplasm"/>
    <property type="evidence" value="ECO:0007669"/>
    <property type="project" value="TreeGrafter"/>
</dbReference>
<dbReference type="InterPro" id="IPR004469">
    <property type="entry name" value="PSP"/>
</dbReference>
<evidence type="ECO:0000256" key="3">
    <source>
        <dbReference type="ARBA" id="ARBA00009184"/>
    </source>
</evidence>
<dbReference type="Gene3D" id="3.40.50.1000">
    <property type="entry name" value="HAD superfamily/HAD-like"/>
    <property type="match status" value="1"/>
</dbReference>
<feature type="active site" description="Nucleophile" evidence="14">
    <location>
        <position position="86"/>
    </location>
</feature>
<dbReference type="SFLD" id="SFLDG01137">
    <property type="entry name" value="C1.6.1:_Phosphoserine_Phosphat"/>
    <property type="match status" value="1"/>
</dbReference>
<evidence type="ECO:0000256" key="6">
    <source>
        <dbReference type="ARBA" id="ARBA00022605"/>
    </source>
</evidence>
<evidence type="ECO:0000256" key="14">
    <source>
        <dbReference type="PIRSR" id="PIRSR604469-1"/>
    </source>
</evidence>
<protein>
    <recommendedName>
        <fullName evidence="5">Phosphoserine phosphatase</fullName>
        <ecNumber evidence="4">3.1.3.3</ecNumber>
    </recommendedName>
    <alternativeName>
        <fullName evidence="11">O-phosphoserine phosphohydrolase</fullName>
    </alternativeName>
</protein>
<comment type="catalytic activity">
    <reaction evidence="13">
        <text>O-phospho-D-serine + H2O = D-serine + phosphate</text>
        <dbReference type="Rhea" id="RHEA:24873"/>
        <dbReference type="ChEBI" id="CHEBI:15377"/>
        <dbReference type="ChEBI" id="CHEBI:35247"/>
        <dbReference type="ChEBI" id="CHEBI:43474"/>
        <dbReference type="ChEBI" id="CHEBI:58680"/>
        <dbReference type="EC" id="3.1.3.3"/>
    </reaction>
</comment>
<evidence type="ECO:0000256" key="11">
    <source>
        <dbReference type="ARBA" id="ARBA00031693"/>
    </source>
</evidence>
<organism evidence="15 16">
    <name type="scientific">Candidatus Liberibacter solanacearum</name>
    <dbReference type="NCBI Taxonomy" id="556287"/>
    <lineage>
        <taxon>Bacteria</taxon>
        <taxon>Pseudomonadati</taxon>
        <taxon>Pseudomonadota</taxon>
        <taxon>Alphaproteobacteria</taxon>
        <taxon>Hyphomicrobiales</taxon>
        <taxon>Rhizobiaceae</taxon>
        <taxon>Liberibacter</taxon>
    </lineage>
</organism>
<dbReference type="SFLD" id="SFLDS00003">
    <property type="entry name" value="Haloacid_Dehalogenase"/>
    <property type="match status" value="1"/>
</dbReference>
<dbReference type="GO" id="GO:0036424">
    <property type="term" value="F:L-phosphoserine phosphatase activity"/>
    <property type="evidence" value="ECO:0007669"/>
    <property type="project" value="InterPro"/>
</dbReference>
<evidence type="ECO:0000256" key="13">
    <source>
        <dbReference type="ARBA" id="ARBA00048523"/>
    </source>
</evidence>
<comment type="cofactor">
    <cofactor evidence="1">
        <name>Mg(2+)</name>
        <dbReference type="ChEBI" id="CHEBI:18420"/>
    </cofactor>
</comment>
<dbReference type="InterPro" id="IPR036412">
    <property type="entry name" value="HAD-like_sf"/>
</dbReference>
<dbReference type="EC" id="3.1.3.3" evidence="4"/>
<name>A0A095A0U3_9HYPH</name>
<dbReference type="SFLD" id="SFLDG01136">
    <property type="entry name" value="C1.6:_Phosphoserine_Phosphatas"/>
    <property type="match status" value="1"/>
</dbReference>
<evidence type="ECO:0000256" key="2">
    <source>
        <dbReference type="ARBA" id="ARBA00005135"/>
    </source>
</evidence>
<comment type="pathway">
    <text evidence="2">Amino-acid biosynthesis; L-serine biosynthesis; L-serine from 3-phospho-D-glycerate: step 3/3.</text>
</comment>
<comment type="catalytic activity">
    <reaction evidence="12">
        <text>O-phospho-L-serine + H2O = L-serine + phosphate</text>
        <dbReference type="Rhea" id="RHEA:21208"/>
        <dbReference type="ChEBI" id="CHEBI:15377"/>
        <dbReference type="ChEBI" id="CHEBI:33384"/>
        <dbReference type="ChEBI" id="CHEBI:43474"/>
        <dbReference type="ChEBI" id="CHEBI:57524"/>
        <dbReference type="EC" id="3.1.3.3"/>
    </reaction>
</comment>
<dbReference type="PATRIC" id="fig|556287.8.peg.250"/>
<dbReference type="PANTHER" id="PTHR43344:SF2">
    <property type="entry name" value="PHOSPHOSERINE PHOSPHATASE"/>
    <property type="match status" value="1"/>
</dbReference>
<evidence type="ECO:0000256" key="4">
    <source>
        <dbReference type="ARBA" id="ARBA00012640"/>
    </source>
</evidence>
<dbReference type="SFLD" id="SFLDF00029">
    <property type="entry name" value="phosphoserine_phosphatase"/>
    <property type="match status" value="1"/>
</dbReference>
<reference evidence="15 16" key="1">
    <citation type="journal article" date="2015" name="Phytopathology">
        <title>Genomes of Candidatus Liberibacter solanacearum haplotype A from New Zealand and the USA suggest significant genome plasticity in the species.</title>
        <authorList>
            <person name="Thompson S.M."/>
            <person name="Johnson C.P."/>
            <person name="Lu A.Y."/>
            <person name="Frampton R.A."/>
            <person name="Sullivan K.L."/>
            <person name="Fiers M.W."/>
            <person name="Crowhurst R.N."/>
            <person name="Pitman A.R."/>
            <person name="Scott I."/>
            <person name="Gudmestad N.C."/>
            <person name="Smith G.R."/>
        </authorList>
    </citation>
    <scope>NUCLEOTIDE SEQUENCE [LARGE SCALE GENOMIC DNA]</scope>
    <source>
        <strain evidence="15 16">LsoNZ1</strain>
    </source>
</reference>
<dbReference type="NCBIfam" id="TIGR00338">
    <property type="entry name" value="serB"/>
    <property type="match status" value="1"/>
</dbReference>
<dbReference type="EMBL" id="JMTK01000001">
    <property type="protein sequence ID" value="KJZ82661.1"/>
    <property type="molecule type" value="Genomic_DNA"/>
</dbReference>
<dbReference type="NCBIfam" id="TIGR01488">
    <property type="entry name" value="HAD-SF-IB"/>
    <property type="match status" value="1"/>
</dbReference>
<dbReference type="Pfam" id="PF12710">
    <property type="entry name" value="HAD"/>
    <property type="match status" value="1"/>
</dbReference>
<dbReference type="GO" id="GO:0000287">
    <property type="term" value="F:magnesium ion binding"/>
    <property type="evidence" value="ECO:0007669"/>
    <property type="project" value="TreeGrafter"/>
</dbReference>
<evidence type="ECO:0000256" key="10">
    <source>
        <dbReference type="ARBA" id="ARBA00023299"/>
    </source>
</evidence>
<gene>
    <name evidence="15" type="ORF">DJ66_0271</name>
</gene>
<dbReference type="GO" id="GO:0006564">
    <property type="term" value="P:L-serine biosynthetic process"/>
    <property type="evidence" value="ECO:0007669"/>
    <property type="project" value="UniProtKB-KW"/>
</dbReference>
<dbReference type="InterPro" id="IPR050582">
    <property type="entry name" value="HAD-like_SerB"/>
</dbReference>
<feature type="active site" description="Proton donor" evidence="14">
    <location>
        <position position="88"/>
    </location>
</feature>
<accession>A0A095A0U3</accession>
<dbReference type="SUPFAM" id="SSF56784">
    <property type="entry name" value="HAD-like"/>
    <property type="match status" value="1"/>
</dbReference>
<keyword evidence="7" id="KW-0479">Metal-binding</keyword>
<dbReference type="PANTHER" id="PTHR43344">
    <property type="entry name" value="PHOSPHOSERINE PHOSPHATASE"/>
    <property type="match status" value="1"/>
</dbReference>
<evidence type="ECO:0000256" key="5">
    <source>
        <dbReference type="ARBA" id="ARBA00015196"/>
    </source>
</evidence>
<sequence length="297" mass="33452">MALIATLITHRSNSILNNSLVKQIMQTVNSSMFYWLADSISCEIILPPHGTIDHYKQKILSIIADKPIDLVIHKHENRRKILLIADMDSTMIEQECIDELADTIGIKEQVSRLTSRAMNGEMPFQDSLRERVSLLKGISTKIIYSLIEKRITYTPGGYELVNTMKKNGAFTLLVSGGFTIFAHVIAQHLGFNHYYANNLIEKNEILTGEVLEPILDRESKSKILLETTKNLQINPEDAIAVGDGINDLDMIKLAGYGVAFHAKPTLAEQAKIRIDHSDLESLLYIQGYKQHEIVKHT</sequence>
<keyword evidence="8 15" id="KW-0378">Hydrolase</keyword>
<dbReference type="UniPathway" id="UPA00135">
    <property type="reaction ID" value="UER00198"/>
</dbReference>
<evidence type="ECO:0000313" key="15">
    <source>
        <dbReference type="EMBL" id="KJZ82661.1"/>
    </source>
</evidence>
<dbReference type="AlphaFoldDB" id="A0A095A0U3"/>
<proteinExistence type="inferred from homology"/>
<comment type="caution">
    <text evidence="15">The sequence shown here is derived from an EMBL/GenBank/DDBJ whole genome shotgun (WGS) entry which is preliminary data.</text>
</comment>
<evidence type="ECO:0000256" key="9">
    <source>
        <dbReference type="ARBA" id="ARBA00022842"/>
    </source>
</evidence>
<evidence type="ECO:0000313" key="16">
    <source>
        <dbReference type="Proteomes" id="UP000033731"/>
    </source>
</evidence>
<keyword evidence="10" id="KW-0718">Serine biosynthesis</keyword>
<keyword evidence="16" id="KW-1185">Reference proteome</keyword>
<dbReference type="RefSeq" id="WP_034441628.1">
    <property type="nucleotide sequence ID" value="NZ_JMTK01000001.1"/>
</dbReference>
<comment type="similarity">
    <text evidence="3">Belongs to the HAD-like hydrolase superfamily. SerB family.</text>
</comment>
<keyword evidence="6" id="KW-0028">Amino-acid biosynthesis</keyword>